<proteinExistence type="predicted"/>
<dbReference type="Proteomes" id="UP001431572">
    <property type="component" value="Chromosome 2"/>
</dbReference>
<dbReference type="PANTHER" id="PTHR46889">
    <property type="entry name" value="TRANSPOSASE INSF FOR INSERTION SEQUENCE IS3B-RELATED"/>
    <property type="match status" value="1"/>
</dbReference>
<evidence type="ECO:0000313" key="5">
    <source>
        <dbReference type="Proteomes" id="UP001431572"/>
    </source>
</evidence>
<evidence type="ECO:0000259" key="1">
    <source>
        <dbReference type="Pfam" id="PF13276"/>
    </source>
</evidence>
<evidence type="ECO:0000313" key="2">
    <source>
        <dbReference type="EMBL" id="NWJ47683.1"/>
    </source>
</evidence>
<dbReference type="Pfam" id="PF13276">
    <property type="entry name" value="HTH_21"/>
    <property type="match status" value="1"/>
</dbReference>
<accession>A0A8T7M6J8</accession>
<dbReference type="InterPro" id="IPR050900">
    <property type="entry name" value="Transposase_IS3/IS150/IS904"/>
</dbReference>
<protein>
    <submittedName>
        <fullName evidence="2">IS3 family transposase</fullName>
    </submittedName>
</protein>
<dbReference type="EMBL" id="CP128400">
    <property type="protein sequence ID" value="WJW69589.1"/>
    <property type="molecule type" value="Genomic_DNA"/>
</dbReference>
<dbReference type="NCBIfam" id="NF033516">
    <property type="entry name" value="transpos_IS3"/>
    <property type="match status" value="1"/>
</dbReference>
<gene>
    <name evidence="2" type="ORF">HXX08_17660</name>
    <name evidence="3" type="ORF">OZ401_003216</name>
</gene>
<dbReference type="InterPro" id="IPR025948">
    <property type="entry name" value="HTH-like_dom"/>
</dbReference>
<keyword evidence="5" id="KW-1185">Reference proteome</keyword>
<dbReference type="Proteomes" id="UP000521676">
    <property type="component" value="Unassembled WGS sequence"/>
</dbReference>
<sequence>MKFQFIYEHKQEFAVRLMCKVQVVSESGYYAWRKRPESARAKADRALEAEIEPIFEQSRQTYGSPRVKAALRGKGINCSRKRVARLMRLLGLVSCHRRKKRKVITTDSQHSNPVAPNRLKRDFTATKPDEKWVGDITGVWTNEGWLYLAS</sequence>
<name>A0A8T7M6J8_9CHLR</name>
<evidence type="ECO:0000313" key="4">
    <source>
        <dbReference type="Proteomes" id="UP000521676"/>
    </source>
</evidence>
<dbReference type="PANTHER" id="PTHR46889:SF4">
    <property type="entry name" value="TRANSPOSASE INSO FOR INSERTION SEQUENCE ELEMENT IS911B-RELATED"/>
    <property type="match status" value="1"/>
</dbReference>
<organism evidence="2 4">
    <name type="scientific">Candidatus Chlorohelix allophototropha</name>
    <dbReference type="NCBI Taxonomy" id="3003348"/>
    <lineage>
        <taxon>Bacteria</taxon>
        <taxon>Bacillati</taxon>
        <taxon>Chloroflexota</taxon>
        <taxon>Chloroflexia</taxon>
        <taxon>Candidatus Chloroheliales</taxon>
        <taxon>Candidatus Chloroheliaceae</taxon>
        <taxon>Candidatus Chlorohelix</taxon>
    </lineage>
</organism>
<evidence type="ECO:0000313" key="3">
    <source>
        <dbReference type="EMBL" id="WJW69589.1"/>
    </source>
</evidence>
<dbReference type="EMBL" id="JACATZ010000003">
    <property type="protein sequence ID" value="NWJ47683.1"/>
    <property type="molecule type" value="Genomic_DNA"/>
</dbReference>
<feature type="domain" description="HTH-like" evidence="1">
    <location>
        <begin position="44"/>
        <end position="100"/>
    </location>
</feature>
<dbReference type="RefSeq" id="WP_341471468.1">
    <property type="nucleotide sequence ID" value="NZ_CP128400.1"/>
</dbReference>
<dbReference type="InterPro" id="IPR048020">
    <property type="entry name" value="Transpos_IS3"/>
</dbReference>
<dbReference type="AlphaFoldDB" id="A0A8T7M6J8"/>
<reference evidence="2 4" key="1">
    <citation type="submission" date="2020-06" db="EMBL/GenBank/DDBJ databases">
        <title>Anoxygenic phototrophic Chloroflexota member uses a Type I reaction center.</title>
        <authorList>
            <person name="Tsuji J.M."/>
            <person name="Shaw N.A."/>
            <person name="Nagashima S."/>
            <person name="Venkiteswaran J."/>
            <person name="Schiff S.L."/>
            <person name="Hanada S."/>
            <person name="Tank M."/>
            <person name="Neufeld J.D."/>
        </authorList>
    </citation>
    <scope>NUCLEOTIDE SEQUENCE [LARGE SCALE GENOMIC DNA]</scope>
    <source>
        <strain evidence="2">L227-S17</strain>
    </source>
</reference>
<reference evidence="3" key="2">
    <citation type="journal article" date="2024" name="Nature">
        <title>Anoxygenic phototroph of the Chloroflexota uses a type I reaction centre.</title>
        <authorList>
            <person name="Tsuji J.M."/>
            <person name="Shaw N.A."/>
            <person name="Nagashima S."/>
            <person name="Venkiteswaran J.J."/>
            <person name="Schiff S.L."/>
            <person name="Watanabe T."/>
            <person name="Fukui M."/>
            <person name="Hanada S."/>
            <person name="Tank M."/>
            <person name="Neufeld J.D."/>
        </authorList>
    </citation>
    <scope>NUCLEOTIDE SEQUENCE</scope>
    <source>
        <strain evidence="3">L227-S17</strain>
    </source>
</reference>